<reference evidence="1" key="1">
    <citation type="submission" date="2015-05" db="UniProtKB">
        <authorList>
            <consortium name="EnsemblMetazoa"/>
        </authorList>
    </citation>
    <scope>IDENTIFICATION</scope>
</reference>
<dbReference type="HOGENOM" id="CLU_3162653_0_0_1"/>
<evidence type="ECO:0000313" key="2">
    <source>
        <dbReference type="Proteomes" id="UP000015103"/>
    </source>
</evidence>
<dbReference type="Proteomes" id="UP000015103">
    <property type="component" value="Unassembled WGS sequence"/>
</dbReference>
<sequence length="48" mass="5063">ILFTICLGFVGAGDSPSFIVCAAILKKLLKKNCYCHTDACSASLGQLK</sequence>
<protein>
    <submittedName>
        <fullName evidence="1">Uncharacterized protein</fullName>
    </submittedName>
</protein>
<accession>T1I8F5</accession>
<name>T1I8F5_RHOPR</name>
<proteinExistence type="predicted"/>
<dbReference type="EnsemblMetazoa" id="RPRC012577-RA">
    <property type="protein sequence ID" value="RPRC012577-PA"/>
    <property type="gene ID" value="RPRC012577"/>
</dbReference>
<keyword evidence="2" id="KW-1185">Reference proteome</keyword>
<dbReference type="VEuPathDB" id="VectorBase:RPRC012577"/>
<organism evidence="1 2">
    <name type="scientific">Rhodnius prolixus</name>
    <name type="common">Triatomid bug</name>
    <dbReference type="NCBI Taxonomy" id="13249"/>
    <lineage>
        <taxon>Eukaryota</taxon>
        <taxon>Metazoa</taxon>
        <taxon>Ecdysozoa</taxon>
        <taxon>Arthropoda</taxon>
        <taxon>Hexapoda</taxon>
        <taxon>Insecta</taxon>
        <taxon>Pterygota</taxon>
        <taxon>Neoptera</taxon>
        <taxon>Paraneoptera</taxon>
        <taxon>Hemiptera</taxon>
        <taxon>Heteroptera</taxon>
        <taxon>Panheteroptera</taxon>
        <taxon>Cimicomorpha</taxon>
        <taxon>Reduviidae</taxon>
        <taxon>Triatominae</taxon>
        <taxon>Rhodnius</taxon>
    </lineage>
</organism>
<dbReference type="EMBL" id="ACPB03029767">
    <property type="status" value="NOT_ANNOTATED_CDS"/>
    <property type="molecule type" value="Genomic_DNA"/>
</dbReference>
<dbReference type="AlphaFoldDB" id="T1I8F5"/>
<dbReference type="InParanoid" id="T1I8F5"/>
<evidence type="ECO:0000313" key="1">
    <source>
        <dbReference type="EnsemblMetazoa" id="RPRC012577-PA"/>
    </source>
</evidence>